<name>A0A397W4B3_9GLOM</name>
<accession>A0A397W4B3</accession>
<dbReference type="Gene3D" id="1.25.40.10">
    <property type="entry name" value="Tetratricopeptide repeat domain"/>
    <property type="match status" value="1"/>
</dbReference>
<dbReference type="OrthoDB" id="2384430at2759"/>
<proteinExistence type="predicted"/>
<organism evidence="1 2">
    <name type="scientific">Gigaspora rosea</name>
    <dbReference type="NCBI Taxonomy" id="44941"/>
    <lineage>
        <taxon>Eukaryota</taxon>
        <taxon>Fungi</taxon>
        <taxon>Fungi incertae sedis</taxon>
        <taxon>Mucoromycota</taxon>
        <taxon>Glomeromycotina</taxon>
        <taxon>Glomeromycetes</taxon>
        <taxon>Diversisporales</taxon>
        <taxon>Gigasporaceae</taxon>
        <taxon>Gigaspora</taxon>
    </lineage>
</organism>
<dbReference type="InterPro" id="IPR011990">
    <property type="entry name" value="TPR-like_helical_dom_sf"/>
</dbReference>
<comment type="caution">
    <text evidence="1">The sequence shown here is derived from an EMBL/GenBank/DDBJ whole genome shotgun (WGS) entry which is preliminary data.</text>
</comment>
<dbReference type="Proteomes" id="UP000266673">
    <property type="component" value="Unassembled WGS sequence"/>
</dbReference>
<dbReference type="EMBL" id="QKWP01000143">
    <property type="protein sequence ID" value="RIB26216.1"/>
    <property type="molecule type" value="Genomic_DNA"/>
</dbReference>
<gene>
    <name evidence="1" type="ORF">C2G38_2030398</name>
</gene>
<dbReference type="SUPFAM" id="SSF81901">
    <property type="entry name" value="HCP-like"/>
    <property type="match status" value="1"/>
</dbReference>
<evidence type="ECO:0000313" key="1">
    <source>
        <dbReference type="EMBL" id="RIB26216.1"/>
    </source>
</evidence>
<sequence>MHHCLQSTSANRKLKYLDVGYTHVTDKGIFIPSLKPVRFNGITKEVCDGENYDDSEQLSALGYNYCYGVGVEKDEKKGFGYYMKAAKLGNSNAVNEVGLCCYNGTGVERNYQKSFEYYKKSADLGNAFGMCNVGKSYNYGHGVDQDYNKAFEYFKKSANTGNKEAMYSVTQCYRNGTGTKRDIQSANYWFKKYRSLLKTNKSPDQINAELKIILDDERFKLS</sequence>
<dbReference type="STRING" id="44941.A0A397W4B3"/>
<dbReference type="PANTHER" id="PTHR43628">
    <property type="entry name" value="ACTIVATOR OF C KINASE PROTEIN 1-RELATED"/>
    <property type="match status" value="1"/>
</dbReference>
<evidence type="ECO:0000313" key="2">
    <source>
        <dbReference type="Proteomes" id="UP000266673"/>
    </source>
</evidence>
<dbReference type="PANTHER" id="PTHR43628:SF1">
    <property type="entry name" value="CHITIN SYNTHASE REGULATORY FACTOR 2-RELATED"/>
    <property type="match status" value="1"/>
</dbReference>
<reference evidence="1 2" key="1">
    <citation type="submission" date="2018-06" db="EMBL/GenBank/DDBJ databases">
        <title>Comparative genomics reveals the genomic features of Rhizophagus irregularis, R. cerebriforme, R. diaphanum and Gigaspora rosea, and their symbiotic lifestyle signature.</title>
        <authorList>
            <person name="Morin E."/>
            <person name="San Clemente H."/>
            <person name="Chen E.C.H."/>
            <person name="De La Providencia I."/>
            <person name="Hainaut M."/>
            <person name="Kuo A."/>
            <person name="Kohler A."/>
            <person name="Murat C."/>
            <person name="Tang N."/>
            <person name="Roy S."/>
            <person name="Loubradou J."/>
            <person name="Henrissat B."/>
            <person name="Grigoriev I.V."/>
            <person name="Corradi N."/>
            <person name="Roux C."/>
            <person name="Martin F.M."/>
        </authorList>
    </citation>
    <scope>NUCLEOTIDE SEQUENCE [LARGE SCALE GENOMIC DNA]</scope>
    <source>
        <strain evidence="1 2">DAOM 194757</strain>
    </source>
</reference>
<dbReference type="SMART" id="SM00671">
    <property type="entry name" value="SEL1"/>
    <property type="match status" value="4"/>
</dbReference>
<protein>
    <recommendedName>
        <fullName evidence="3">HCP-like protein</fullName>
    </recommendedName>
</protein>
<dbReference type="Pfam" id="PF08238">
    <property type="entry name" value="Sel1"/>
    <property type="match status" value="4"/>
</dbReference>
<dbReference type="InterPro" id="IPR052945">
    <property type="entry name" value="Mitotic_Regulator"/>
</dbReference>
<keyword evidence="2" id="KW-1185">Reference proteome</keyword>
<dbReference type="AlphaFoldDB" id="A0A397W4B3"/>
<evidence type="ECO:0008006" key="3">
    <source>
        <dbReference type="Google" id="ProtNLM"/>
    </source>
</evidence>
<dbReference type="InterPro" id="IPR006597">
    <property type="entry name" value="Sel1-like"/>
</dbReference>